<accession>A0A2N5W4N9</accession>
<reference evidence="2 3" key="1">
    <citation type="submission" date="2017-11" db="EMBL/GenBank/DDBJ databases">
        <title>De novo assembly and phasing of dikaryotic genomes from two isolates of Puccinia coronata f. sp. avenae, the causal agent of oat crown rust.</title>
        <authorList>
            <person name="Miller M.E."/>
            <person name="Zhang Y."/>
            <person name="Omidvar V."/>
            <person name="Sperschneider J."/>
            <person name="Schwessinger B."/>
            <person name="Raley C."/>
            <person name="Palmer J.M."/>
            <person name="Garnica D."/>
            <person name="Upadhyaya N."/>
            <person name="Rathjen J."/>
            <person name="Taylor J.M."/>
            <person name="Park R.F."/>
            <person name="Dodds P.N."/>
            <person name="Hirsch C.D."/>
            <person name="Kianian S.F."/>
            <person name="Figueroa M."/>
        </authorList>
    </citation>
    <scope>NUCLEOTIDE SEQUENCE [LARGE SCALE GENOMIC DNA]</scope>
    <source>
        <strain evidence="2">12NC29</strain>
    </source>
</reference>
<comment type="caution">
    <text evidence="2">The sequence shown here is derived from an EMBL/GenBank/DDBJ whole genome shotgun (WGS) entry which is preliminary data.</text>
</comment>
<feature type="transmembrane region" description="Helical" evidence="1">
    <location>
        <begin position="31"/>
        <end position="57"/>
    </location>
</feature>
<protein>
    <submittedName>
        <fullName evidence="2">Uncharacterized protein</fullName>
    </submittedName>
</protein>
<keyword evidence="1" id="KW-1133">Transmembrane helix</keyword>
<sequence>MIASDTLQRYRTMRLGPVITTNRPDEEIFSFYSIIMNLFAGSNMPVFALVALLTWMVKLLDSLPVLLHDGTVGHLPSQMAHQHGPASLPHSQLYLNPELSFSKSLLRRRADHGYGMSFCSWDIYYSGC</sequence>
<organism evidence="2 3">
    <name type="scientific">Puccinia coronata f. sp. avenae</name>
    <dbReference type="NCBI Taxonomy" id="200324"/>
    <lineage>
        <taxon>Eukaryota</taxon>
        <taxon>Fungi</taxon>
        <taxon>Dikarya</taxon>
        <taxon>Basidiomycota</taxon>
        <taxon>Pucciniomycotina</taxon>
        <taxon>Pucciniomycetes</taxon>
        <taxon>Pucciniales</taxon>
        <taxon>Pucciniaceae</taxon>
        <taxon>Puccinia</taxon>
    </lineage>
</organism>
<evidence type="ECO:0000256" key="1">
    <source>
        <dbReference type="SAM" id="Phobius"/>
    </source>
</evidence>
<keyword evidence="1" id="KW-0472">Membrane</keyword>
<keyword evidence="1" id="KW-0812">Transmembrane</keyword>
<proteinExistence type="predicted"/>
<dbReference type="Proteomes" id="UP000235388">
    <property type="component" value="Unassembled WGS sequence"/>
</dbReference>
<dbReference type="EMBL" id="PGCJ01000013">
    <property type="protein sequence ID" value="PLW57201.1"/>
    <property type="molecule type" value="Genomic_DNA"/>
</dbReference>
<name>A0A2N5W4N9_9BASI</name>
<dbReference type="AlphaFoldDB" id="A0A2N5W4N9"/>
<evidence type="ECO:0000313" key="2">
    <source>
        <dbReference type="EMBL" id="PLW57201.1"/>
    </source>
</evidence>
<gene>
    <name evidence="2" type="ORF">PCANC_03087</name>
</gene>
<keyword evidence="3" id="KW-1185">Reference proteome</keyword>
<evidence type="ECO:0000313" key="3">
    <source>
        <dbReference type="Proteomes" id="UP000235388"/>
    </source>
</evidence>